<reference evidence="1 2" key="1">
    <citation type="journal article" date="2015" name="PLoS Negl. Trop. Dis.">
        <title>Distribution of Plasmids in Distinct Leptospira Pathogenic Species.</title>
        <authorList>
            <person name="Wang Y."/>
            <person name="Zhuang X."/>
            <person name="Zhong Y."/>
            <person name="Zhang C."/>
            <person name="Zhang Y."/>
            <person name="Zeng L."/>
            <person name="Zhu Y."/>
            <person name="He P."/>
            <person name="Dong K."/>
            <person name="Pal U."/>
            <person name="Guo X."/>
            <person name="Qin J."/>
        </authorList>
    </citation>
    <scope>NUCLEOTIDE SEQUENCE [LARGE SCALE GENOMIC DNA]</scope>
    <source>
        <strain evidence="1 2">56604</strain>
    </source>
</reference>
<dbReference type="Proteomes" id="UP000058857">
    <property type="component" value="Chromosome 1"/>
</dbReference>
<name>A0A0S2IWP5_LEPBO</name>
<dbReference type="EMBL" id="CP012029">
    <property type="protein sequence ID" value="ALO27917.1"/>
    <property type="molecule type" value="Genomic_DNA"/>
</dbReference>
<evidence type="ECO:0000313" key="2">
    <source>
        <dbReference type="Proteomes" id="UP000058857"/>
    </source>
</evidence>
<accession>A0A0S2IWP5</accession>
<protein>
    <submittedName>
        <fullName evidence="1">Uncharacterized protein</fullName>
    </submittedName>
</protein>
<evidence type="ECO:0000313" key="1">
    <source>
        <dbReference type="EMBL" id="ALO27917.1"/>
    </source>
</evidence>
<dbReference type="AlphaFoldDB" id="A0A0S2IWP5"/>
<sequence length="41" mass="4859">MVFYKIQETLRMNKAIIPTKNPYQNCLHSEDGRLTNSLRSF</sequence>
<organism evidence="1">
    <name type="scientific">Leptospira borgpetersenii serovar Ballum</name>
    <dbReference type="NCBI Taxonomy" id="280505"/>
    <lineage>
        <taxon>Bacteria</taxon>
        <taxon>Pseudomonadati</taxon>
        <taxon>Spirochaetota</taxon>
        <taxon>Spirochaetia</taxon>
        <taxon>Leptospirales</taxon>
        <taxon>Leptospiraceae</taxon>
        <taxon>Leptospira</taxon>
    </lineage>
</organism>
<gene>
    <name evidence="1" type="ORF">LBBP_03748</name>
</gene>
<proteinExistence type="predicted"/>